<organism evidence="2 3">
    <name type="scientific">Algoriphagus taiwanensis</name>
    <dbReference type="NCBI Taxonomy" id="1445656"/>
    <lineage>
        <taxon>Bacteria</taxon>
        <taxon>Pseudomonadati</taxon>
        <taxon>Bacteroidota</taxon>
        <taxon>Cytophagia</taxon>
        <taxon>Cytophagales</taxon>
        <taxon>Cyclobacteriaceae</taxon>
        <taxon>Algoriphagus</taxon>
    </lineage>
</organism>
<gene>
    <name evidence="2" type="ORF">Ataiwa_07540</name>
</gene>
<dbReference type="InterPro" id="IPR043129">
    <property type="entry name" value="ATPase_NBD"/>
</dbReference>
<dbReference type="InterPro" id="IPR000600">
    <property type="entry name" value="ROK"/>
</dbReference>
<comment type="caution">
    <text evidence="2">The sequence shown here is derived from an EMBL/GenBank/DDBJ whole genome shotgun (WGS) entry which is preliminary data.</text>
</comment>
<dbReference type="EMBL" id="BTPE01000002">
    <property type="protein sequence ID" value="GMQ32482.1"/>
    <property type="molecule type" value="Genomic_DNA"/>
</dbReference>
<dbReference type="InterPro" id="IPR036390">
    <property type="entry name" value="WH_DNA-bd_sf"/>
</dbReference>
<dbReference type="PANTHER" id="PTHR18964">
    <property type="entry name" value="ROK (REPRESSOR, ORF, KINASE) FAMILY"/>
    <property type="match status" value="1"/>
</dbReference>
<keyword evidence="3" id="KW-1185">Reference proteome</keyword>
<dbReference type="SUPFAM" id="SSF46785">
    <property type="entry name" value="Winged helix' DNA-binding domain"/>
    <property type="match status" value="1"/>
</dbReference>
<dbReference type="Gene3D" id="1.10.10.10">
    <property type="entry name" value="Winged helix-like DNA-binding domain superfamily/Winged helix DNA-binding domain"/>
    <property type="match status" value="1"/>
</dbReference>
<proteinExistence type="inferred from homology"/>
<dbReference type="Pfam" id="PF13412">
    <property type="entry name" value="HTH_24"/>
    <property type="match status" value="1"/>
</dbReference>
<dbReference type="SUPFAM" id="SSF53067">
    <property type="entry name" value="Actin-like ATPase domain"/>
    <property type="match status" value="1"/>
</dbReference>
<evidence type="ECO:0000313" key="3">
    <source>
        <dbReference type="Proteomes" id="UP001307705"/>
    </source>
</evidence>
<dbReference type="InterPro" id="IPR036388">
    <property type="entry name" value="WH-like_DNA-bd_sf"/>
</dbReference>
<dbReference type="Pfam" id="PF00480">
    <property type="entry name" value="ROK"/>
    <property type="match status" value="1"/>
</dbReference>
<name>A0ABQ6Q0B4_9BACT</name>
<dbReference type="Gene3D" id="3.30.420.40">
    <property type="match status" value="2"/>
</dbReference>
<evidence type="ECO:0000313" key="2">
    <source>
        <dbReference type="EMBL" id="GMQ32482.1"/>
    </source>
</evidence>
<comment type="similarity">
    <text evidence="1">Belongs to the ROK (NagC/XylR) family.</text>
</comment>
<protein>
    <submittedName>
        <fullName evidence="2">ROK family transcriptional regulator</fullName>
    </submittedName>
</protein>
<sequence length="419" mass="45804">MSQFFDLMNLINPKETISKMEGVVEIKSYLNKIKIIKNLYSKGANTASEICNEVGISLPTVNALLNDLMNSGEVIKQGRAESQGGRKPDLYRLAADAFYVLSVDLSKFNVCLALYSCQHELAFQKESFKITLNNEKETFDDLSDKIDHYLSKSGIDSQKIIAIGVSMPGLVDSVSGINYTYLRFGKKTLLENLESRFQKKVFLENDARAMTLAEFKFGAESSHKNVLGLFIGWGIGLGIIIDGKIYQGSSGFAGEFSHSPIFESRDVICTCGKRGCLEAVASGTAIVRMAEEALKLDKDSILARMVRDHSGEMEPGLVVEAALAGDQRAITILSEAGLDLGRGISMLIQLLNPELIIIGGSVAEADQYLITPIQQALNVYSMAKSREKTQLSLYKLGKDVGLLGGVAVVNEKLFEDILN</sequence>
<dbReference type="Proteomes" id="UP001307705">
    <property type="component" value="Unassembled WGS sequence"/>
</dbReference>
<accession>A0ABQ6Q0B4</accession>
<dbReference type="PANTHER" id="PTHR18964:SF149">
    <property type="entry name" value="BIFUNCTIONAL UDP-N-ACETYLGLUCOSAMINE 2-EPIMERASE_N-ACETYLMANNOSAMINE KINASE"/>
    <property type="match status" value="1"/>
</dbReference>
<reference evidence="2 3" key="1">
    <citation type="submission" date="2023-08" db="EMBL/GenBank/DDBJ databases">
        <title>Draft genome sequence of Algoriphagus taiwanensis.</title>
        <authorList>
            <person name="Takatani N."/>
            <person name="Hosokawa M."/>
            <person name="Sawabe T."/>
        </authorList>
    </citation>
    <scope>NUCLEOTIDE SEQUENCE [LARGE SCALE GENOMIC DNA]</scope>
    <source>
        <strain evidence="2 3">JCM 19755</strain>
    </source>
</reference>
<evidence type="ECO:0000256" key="1">
    <source>
        <dbReference type="ARBA" id="ARBA00006479"/>
    </source>
</evidence>